<dbReference type="Pfam" id="PF04011">
    <property type="entry name" value="LemA"/>
    <property type="match status" value="1"/>
</dbReference>
<comment type="similarity">
    <text evidence="2">Belongs to the LemA family.</text>
</comment>
<evidence type="ECO:0000256" key="4">
    <source>
        <dbReference type="ARBA" id="ARBA00022989"/>
    </source>
</evidence>
<keyword evidence="3 6" id="KW-0812">Transmembrane</keyword>
<keyword evidence="4 6" id="KW-1133">Transmembrane helix</keyword>
<feature type="transmembrane region" description="Helical" evidence="6">
    <location>
        <begin position="6"/>
        <end position="29"/>
    </location>
</feature>
<dbReference type="Gene3D" id="1.20.1440.20">
    <property type="entry name" value="LemA-like domain"/>
    <property type="match status" value="1"/>
</dbReference>
<protein>
    <submittedName>
        <fullName evidence="7">LemA family protein</fullName>
    </submittedName>
</protein>
<proteinExistence type="inferred from homology"/>
<evidence type="ECO:0000313" key="8">
    <source>
        <dbReference type="Proteomes" id="UP000652013"/>
    </source>
</evidence>
<sequence length="190" mass="20406">MTVGTAAITAIAAAFLVVVVLGWAVVAYNRLVRLRTQVRSSWAQIDVQLKRRHSLVPNVVETVKAYAGHERETFAVVTAARAAAESAGTGATTQASAEAALSSALGRLLAVAEAYPQLRANENFAALQTELARTEDKIAYARQFFNTAVQAYNAAVQSVPTNLIARLGGHRPESYFEATAEERGDVDVRF</sequence>
<comment type="caution">
    <text evidence="7">The sequence shown here is derived from an EMBL/GenBank/DDBJ whole genome shotgun (WGS) entry which is preliminary data.</text>
</comment>
<evidence type="ECO:0000256" key="3">
    <source>
        <dbReference type="ARBA" id="ARBA00022692"/>
    </source>
</evidence>
<dbReference type="InterPro" id="IPR023353">
    <property type="entry name" value="LemA-like_dom_sf"/>
</dbReference>
<keyword evidence="5 6" id="KW-0472">Membrane</keyword>
<name>A0A8J3Y6D7_9ACTN</name>
<evidence type="ECO:0000256" key="5">
    <source>
        <dbReference type="ARBA" id="ARBA00023136"/>
    </source>
</evidence>
<evidence type="ECO:0000256" key="6">
    <source>
        <dbReference type="SAM" id="Phobius"/>
    </source>
</evidence>
<dbReference type="PANTHER" id="PTHR34478">
    <property type="entry name" value="PROTEIN LEMA"/>
    <property type="match status" value="1"/>
</dbReference>
<comment type="subcellular location">
    <subcellularLocation>
        <location evidence="1">Membrane</location>
        <topology evidence="1">Single-pass membrane protein</topology>
    </subcellularLocation>
</comment>
<dbReference type="GO" id="GO:0016020">
    <property type="term" value="C:membrane"/>
    <property type="evidence" value="ECO:0007669"/>
    <property type="project" value="UniProtKB-SubCell"/>
</dbReference>
<dbReference type="EMBL" id="BOOY01000009">
    <property type="protein sequence ID" value="GIJ02390.1"/>
    <property type="molecule type" value="Genomic_DNA"/>
</dbReference>
<reference evidence="7" key="1">
    <citation type="submission" date="2021-01" db="EMBL/GenBank/DDBJ databases">
        <title>Whole genome shotgun sequence of Spirilliplanes yamanashiensis NBRC 15828.</title>
        <authorList>
            <person name="Komaki H."/>
            <person name="Tamura T."/>
        </authorList>
    </citation>
    <scope>NUCLEOTIDE SEQUENCE</scope>
    <source>
        <strain evidence="7">NBRC 15828</strain>
    </source>
</reference>
<dbReference type="RefSeq" id="WP_203937702.1">
    <property type="nucleotide sequence ID" value="NZ_BAAAGJ010000012.1"/>
</dbReference>
<dbReference type="PANTHER" id="PTHR34478:SF1">
    <property type="entry name" value="PROTEIN LEMA"/>
    <property type="match status" value="1"/>
</dbReference>
<dbReference type="SUPFAM" id="SSF140478">
    <property type="entry name" value="LemA-like"/>
    <property type="match status" value="1"/>
</dbReference>
<gene>
    <name evidence="7" type="ORF">Sya03_17420</name>
</gene>
<organism evidence="7 8">
    <name type="scientific">Spirilliplanes yamanashiensis</name>
    <dbReference type="NCBI Taxonomy" id="42233"/>
    <lineage>
        <taxon>Bacteria</taxon>
        <taxon>Bacillati</taxon>
        <taxon>Actinomycetota</taxon>
        <taxon>Actinomycetes</taxon>
        <taxon>Micromonosporales</taxon>
        <taxon>Micromonosporaceae</taxon>
        <taxon>Spirilliplanes</taxon>
    </lineage>
</organism>
<dbReference type="AlphaFoldDB" id="A0A8J3Y6D7"/>
<dbReference type="InterPro" id="IPR007156">
    <property type="entry name" value="MamQ_LemA"/>
</dbReference>
<evidence type="ECO:0000256" key="2">
    <source>
        <dbReference type="ARBA" id="ARBA00008854"/>
    </source>
</evidence>
<accession>A0A8J3Y6D7</accession>
<keyword evidence="8" id="KW-1185">Reference proteome</keyword>
<evidence type="ECO:0000256" key="1">
    <source>
        <dbReference type="ARBA" id="ARBA00004167"/>
    </source>
</evidence>
<evidence type="ECO:0000313" key="7">
    <source>
        <dbReference type="EMBL" id="GIJ02390.1"/>
    </source>
</evidence>
<dbReference type="Proteomes" id="UP000652013">
    <property type="component" value="Unassembled WGS sequence"/>
</dbReference>